<gene>
    <name evidence="2" type="ORF">FHS27_000209</name>
</gene>
<evidence type="ECO:0000313" key="2">
    <source>
        <dbReference type="EMBL" id="MBB3204445.1"/>
    </source>
</evidence>
<feature type="transmembrane region" description="Helical" evidence="1">
    <location>
        <begin position="29"/>
        <end position="50"/>
    </location>
</feature>
<organism evidence="2 3">
    <name type="scientific">Aporhodopirellula rubra</name>
    <dbReference type="NCBI Taxonomy" id="980271"/>
    <lineage>
        <taxon>Bacteria</taxon>
        <taxon>Pseudomonadati</taxon>
        <taxon>Planctomycetota</taxon>
        <taxon>Planctomycetia</taxon>
        <taxon>Pirellulales</taxon>
        <taxon>Pirellulaceae</taxon>
        <taxon>Aporhodopirellula</taxon>
    </lineage>
</organism>
<dbReference type="EMBL" id="JACHXU010000001">
    <property type="protein sequence ID" value="MBB3204445.1"/>
    <property type="molecule type" value="Genomic_DNA"/>
</dbReference>
<evidence type="ECO:0000313" key="3">
    <source>
        <dbReference type="Proteomes" id="UP000536179"/>
    </source>
</evidence>
<comment type="caution">
    <text evidence="2">The sequence shown here is derived from an EMBL/GenBank/DDBJ whole genome shotgun (WGS) entry which is preliminary data.</text>
</comment>
<keyword evidence="1" id="KW-1133">Transmembrane helix</keyword>
<proteinExistence type="predicted"/>
<feature type="transmembrane region" description="Helical" evidence="1">
    <location>
        <begin position="56"/>
        <end position="76"/>
    </location>
</feature>
<dbReference type="AlphaFoldDB" id="A0A7W5H407"/>
<keyword evidence="1" id="KW-0472">Membrane</keyword>
<keyword evidence="1" id="KW-0812">Transmembrane</keyword>
<reference evidence="2 3" key="1">
    <citation type="submission" date="2020-08" db="EMBL/GenBank/DDBJ databases">
        <title>Genomic Encyclopedia of Type Strains, Phase III (KMG-III): the genomes of soil and plant-associated and newly described type strains.</title>
        <authorList>
            <person name="Whitman W."/>
        </authorList>
    </citation>
    <scope>NUCLEOTIDE SEQUENCE [LARGE SCALE GENOMIC DNA]</scope>
    <source>
        <strain evidence="2 3">CECT 8075</strain>
    </source>
</reference>
<sequence>MSKAAKSSHLTDDSNLRLVEQRAISHRNLFQSALIAGASMLVGFLMGVVSVQSACFFMMGSVAAHFIASVEINRLAATMREQ</sequence>
<dbReference type="Proteomes" id="UP000536179">
    <property type="component" value="Unassembled WGS sequence"/>
</dbReference>
<protein>
    <submittedName>
        <fullName evidence="2">Uncharacterized protein</fullName>
    </submittedName>
</protein>
<keyword evidence="3" id="KW-1185">Reference proteome</keyword>
<evidence type="ECO:0000256" key="1">
    <source>
        <dbReference type="SAM" id="Phobius"/>
    </source>
</evidence>
<accession>A0A7W5H407</accession>
<name>A0A7W5H407_9BACT</name>